<proteinExistence type="predicted"/>
<reference evidence="2 3" key="1">
    <citation type="submission" date="2024-10" db="EMBL/GenBank/DDBJ databases">
        <title>Updated reference genomes for cyclostephanoid diatoms.</title>
        <authorList>
            <person name="Roberts W.R."/>
            <person name="Alverson A.J."/>
        </authorList>
    </citation>
    <scope>NUCLEOTIDE SEQUENCE [LARGE SCALE GENOMIC DNA]</scope>
    <source>
        <strain evidence="2 3">AJA010-31</strain>
    </source>
</reference>
<evidence type="ECO:0000313" key="3">
    <source>
        <dbReference type="Proteomes" id="UP001530400"/>
    </source>
</evidence>
<accession>A0ABD3NLW9</accession>
<comment type="caution">
    <text evidence="2">The sequence shown here is derived from an EMBL/GenBank/DDBJ whole genome shotgun (WGS) entry which is preliminary data.</text>
</comment>
<evidence type="ECO:0000313" key="2">
    <source>
        <dbReference type="EMBL" id="KAL3776845.1"/>
    </source>
</evidence>
<gene>
    <name evidence="2" type="ORF">ACHAWO_004250</name>
</gene>
<dbReference type="AlphaFoldDB" id="A0ABD3NLW9"/>
<dbReference type="Proteomes" id="UP001530400">
    <property type="component" value="Unassembled WGS sequence"/>
</dbReference>
<protein>
    <submittedName>
        <fullName evidence="2">Uncharacterized protein</fullName>
    </submittedName>
</protein>
<feature type="compositionally biased region" description="Polar residues" evidence="1">
    <location>
        <begin position="1"/>
        <end position="11"/>
    </location>
</feature>
<name>A0ABD3NLW9_9STRA</name>
<dbReference type="EMBL" id="JALLPJ020001079">
    <property type="protein sequence ID" value="KAL3776845.1"/>
    <property type="molecule type" value="Genomic_DNA"/>
</dbReference>
<sequence>MKVTNSPSKTSGLFLFPAPKSAQSKTTVEKLPEKEIKADPDDRDQIEALRELADHPGTRSYRLFLGKSVPEVKGPDANSFEVEVPGHVKQLQRIPEWDYVDSTKKETFQAQSGCYGCTADLIDRVLDDEGIDDVRTQTIVENIVAQENDRKLPVDERLHDVLMLVGGCVSTFLPEPTEKTKDVGASILNLAVDISEAKFL</sequence>
<keyword evidence="3" id="KW-1185">Reference proteome</keyword>
<feature type="region of interest" description="Disordered" evidence="1">
    <location>
        <begin position="1"/>
        <end position="32"/>
    </location>
</feature>
<evidence type="ECO:0000256" key="1">
    <source>
        <dbReference type="SAM" id="MobiDB-lite"/>
    </source>
</evidence>
<organism evidence="2 3">
    <name type="scientific">Cyclotella atomus</name>
    <dbReference type="NCBI Taxonomy" id="382360"/>
    <lineage>
        <taxon>Eukaryota</taxon>
        <taxon>Sar</taxon>
        <taxon>Stramenopiles</taxon>
        <taxon>Ochrophyta</taxon>
        <taxon>Bacillariophyta</taxon>
        <taxon>Coscinodiscophyceae</taxon>
        <taxon>Thalassiosirophycidae</taxon>
        <taxon>Stephanodiscales</taxon>
        <taxon>Stephanodiscaceae</taxon>
        <taxon>Cyclotella</taxon>
    </lineage>
</organism>